<dbReference type="Proteomes" id="UP001301442">
    <property type="component" value="Chromosome"/>
</dbReference>
<feature type="chain" id="PRO_5046999336" evidence="1">
    <location>
        <begin position="23"/>
        <end position="338"/>
    </location>
</feature>
<keyword evidence="3" id="KW-0456">Lyase</keyword>
<dbReference type="CDD" id="cd03139">
    <property type="entry name" value="GATase1_PfpI_2"/>
    <property type="match status" value="1"/>
</dbReference>
<dbReference type="InterPro" id="IPR029062">
    <property type="entry name" value="Class_I_gatase-like"/>
</dbReference>
<dbReference type="PANTHER" id="PTHR43130">
    <property type="entry name" value="ARAC-FAMILY TRANSCRIPTIONAL REGULATOR"/>
    <property type="match status" value="1"/>
</dbReference>
<dbReference type="Pfam" id="PF01965">
    <property type="entry name" value="DJ-1_PfpI"/>
    <property type="match status" value="1"/>
</dbReference>
<dbReference type="InterPro" id="IPR052158">
    <property type="entry name" value="INH-QAR"/>
</dbReference>
<evidence type="ECO:0000313" key="3">
    <source>
        <dbReference type="EMBL" id="WOH36262.1"/>
    </source>
</evidence>
<feature type="signal peptide" evidence="1">
    <location>
        <begin position="1"/>
        <end position="22"/>
    </location>
</feature>
<protein>
    <submittedName>
        <fullName evidence="3">DJ-1/PfpI family protein</fullName>
        <ecNumber evidence="3">4.2.1.-</ecNumber>
    </submittedName>
</protein>
<keyword evidence="1" id="KW-0732">Signal</keyword>
<dbReference type="PANTHER" id="PTHR43130:SF14">
    <property type="entry name" value="DJ-1_PFPI DOMAIN-CONTAINING PROTEIN"/>
    <property type="match status" value="1"/>
</dbReference>
<reference evidence="3 4" key="1">
    <citation type="submission" date="2023-09" db="EMBL/GenBank/DDBJ databases">
        <authorList>
            <person name="Qi X."/>
        </authorList>
    </citation>
    <scope>NUCLEOTIDE SEQUENCE [LARGE SCALE GENOMIC DNA]</scope>
    <source>
        <strain evidence="3 4">S1-1</strain>
    </source>
</reference>
<evidence type="ECO:0000256" key="1">
    <source>
        <dbReference type="SAM" id="SignalP"/>
    </source>
</evidence>
<proteinExistence type="predicted"/>
<accession>A0ABZ0GL23</accession>
<keyword evidence="4" id="KW-1185">Reference proteome</keyword>
<evidence type="ECO:0000313" key="4">
    <source>
        <dbReference type="Proteomes" id="UP001301442"/>
    </source>
</evidence>
<evidence type="ECO:0000259" key="2">
    <source>
        <dbReference type="Pfam" id="PF01965"/>
    </source>
</evidence>
<dbReference type="EMBL" id="CP136600">
    <property type="protein sequence ID" value="WOH36262.1"/>
    <property type="molecule type" value="Genomic_DNA"/>
</dbReference>
<dbReference type="SUPFAM" id="SSF52317">
    <property type="entry name" value="Class I glutamine amidotransferase-like"/>
    <property type="match status" value="1"/>
</dbReference>
<dbReference type="InterPro" id="IPR002818">
    <property type="entry name" value="DJ-1/PfpI"/>
</dbReference>
<sequence length="338" mass="37607">MRNLLISLCLFIVTLTSFSTWAFEKKEPFKVGILIFDEVQIIDFAAPYEVFGHARFEIHTVSVTGKPITTAMGLKVSPDHSFSSLPEMDAILVPGGDVSIVRKNKQVQNWLKEQYGKVDHVLSVCTGSNIIAETGLLNGLNATTFHRDLDNLANNFPEINVLDDQRFVDNGKIITSAGLSSGIDASLYLVSKVNGIESAKTIAMFIEYDWKQSDVFIRAAMADKHLPTNDYQWPADAKFSNAIAFGDKNNWYRSYAVETSENIDKLLNVYSKAMLANTDWVSKASSAKDTVLWEKTINDNLWQLKLKVLADEEGKANKLINTLTNTSATKNIALAQIK</sequence>
<dbReference type="GO" id="GO:0016829">
    <property type="term" value="F:lyase activity"/>
    <property type="evidence" value="ECO:0007669"/>
    <property type="project" value="UniProtKB-KW"/>
</dbReference>
<gene>
    <name evidence="3" type="ORF">RI844_12880</name>
</gene>
<dbReference type="RefSeq" id="WP_348395076.1">
    <property type="nucleotide sequence ID" value="NZ_CP136600.1"/>
</dbReference>
<organism evidence="3 4">
    <name type="scientific">Thalassotalea fonticola</name>
    <dbReference type="NCBI Taxonomy" id="3065649"/>
    <lineage>
        <taxon>Bacteria</taxon>
        <taxon>Pseudomonadati</taxon>
        <taxon>Pseudomonadota</taxon>
        <taxon>Gammaproteobacteria</taxon>
        <taxon>Alteromonadales</taxon>
        <taxon>Colwelliaceae</taxon>
        <taxon>Thalassotalea</taxon>
    </lineage>
</organism>
<feature type="domain" description="DJ-1/PfpI" evidence="2">
    <location>
        <begin position="30"/>
        <end position="188"/>
    </location>
</feature>
<dbReference type="Gene3D" id="3.40.50.880">
    <property type="match status" value="1"/>
</dbReference>
<name>A0ABZ0GL23_9GAMM</name>
<dbReference type="EC" id="4.2.1.-" evidence="3"/>